<accession>A0A4Y7I895</accession>
<keyword evidence="2" id="KW-1185">Reference proteome</keyword>
<dbReference type="EMBL" id="CM010715">
    <property type="protein sequence ID" value="RZC43635.1"/>
    <property type="molecule type" value="Genomic_DNA"/>
</dbReference>
<organism evidence="1 2">
    <name type="scientific">Papaver somniferum</name>
    <name type="common">Opium poppy</name>
    <dbReference type="NCBI Taxonomy" id="3469"/>
    <lineage>
        <taxon>Eukaryota</taxon>
        <taxon>Viridiplantae</taxon>
        <taxon>Streptophyta</taxon>
        <taxon>Embryophyta</taxon>
        <taxon>Tracheophyta</taxon>
        <taxon>Spermatophyta</taxon>
        <taxon>Magnoliopsida</taxon>
        <taxon>Ranunculales</taxon>
        <taxon>Papaveraceae</taxon>
        <taxon>Papaveroideae</taxon>
        <taxon>Papaver</taxon>
    </lineage>
</organism>
<evidence type="ECO:0000313" key="2">
    <source>
        <dbReference type="Proteomes" id="UP000316621"/>
    </source>
</evidence>
<dbReference type="Gramene" id="RZC43635">
    <property type="protein sequence ID" value="RZC43635"/>
    <property type="gene ID" value="C5167_036578"/>
</dbReference>
<protein>
    <submittedName>
        <fullName evidence="1">Uncharacterized protein</fullName>
    </submittedName>
</protein>
<reference evidence="1 2" key="1">
    <citation type="journal article" date="2018" name="Science">
        <title>The opium poppy genome and morphinan production.</title>
        <authorList>
            <person name="Guo L."/>
            <person name="Winzer T."/>
            <person name="Yang X."/>
            <person name="Li Y."/>
            <person name="Ning Z."/>
            <person name="He Z."/>
            <person name="Teodor R."/>
            <person name="Lu Y."/>
            <person name="Bowser T.A."/>
            <person name="Graham I.A."/>
            <person name="Ye K."/>
        </authorList>
    </citation>
    <scope>NUCLEOTIDE SEQUENCE [LARGE SCALE GENOMIC DNA]</scope>
    <source>
        <strain evidence="2">cv. HN1</strain>
        <tissue evidence="1">Leaves</tissue>
    </source>
</reference>
<dbReference type="Proteomes" id="UP000316621">
    <property type="component" value="Chromosome 1"/>
</dbReference>
<proteinExistence type="predicted"/>
<sequence length="82" mass="9269">MTRAKNNKRISIHLSQPIAGRVLEGIRALFPRDISRCRGFDSFNISDEEISWRKLADVSVLRDQQDSATGAVGVIFRRRGVI</sequence>
<name>A0A4Y7I895_PAPSO</name>
<evidence type="ECO:0000313" key="1">
    <source>
        <dbReference type="EMBL" id="RZC43635.1"/>
    </source>
</evidence>
<dbReference type="AlphaFoldDB" id="A0A4Y7I895"/>
<gene>
    <name evidence="1" type="ORF">C5167_036578</name>
</gene>